<protein>
    <submittedName>
        <fullName evidence="4">Accessory gland protein Acp29AB-like</fullName>
    </submittedName>
</protein>
<dbReference type="Proteomes" id="UP001652661">
    <property type="component" value="Chromosome 3R"/>
</dbReference>
<dbReference type="CDD" id="cd00037">
    <property type="entry name" value="CLECT"/>
    <property type="match status" value="1"/>
</dbReference>
<dbReference type="InterPro" id="IPR050111">
    <property type="entry name" value="C-type_lectin/snaclec_domain"/>
</dbReference>
<feature type="domain" description="C-type lectin" evidence="2">
    <location>
        <begin position="47"/>
        <end position="160"/>
    </location>
</feature>
<dbReference type="PANTHER" id="PTHR22803">
    <property type="entry name" value="MANNOSE, PHOSPHOLIPASE, LECTIN RECEPTOR RELATED"/>
    <property type="match status" value="1"/>
</dbReference>
<evidence type="ECO:0000313" key="4">
    <source>
        <dbReference type="RefSeq" id="XP_041633158.1"/>
    </source>
</evidence>
<dbReference type="PROSITE" id="PS50041">
    <property type="entry name" value="C_TYPE_LECTIN_2"/>
    <property type="match status" value="1"/>
</dbReference>
<keyword evidence="3" id="KW-1185">Reference proteome</keyword>
<name>A0ABM3C8A0_DROKI</name>
<evidence type="ECO:0000256" key="1">
    <source>
        <dbReference type="SAM" id="SignalP"/>
    </source>
</evidence>
<dbReference type="RefSeq" id="XP_041633158.1">
    <property type="nucleotide sequence ID" value="XM_041777224.2"/>
</dbReference>
<feature type="signal peptide" evidence="1">
    <location>
        <begin position="1"/>
        <end position="20"/>
    </location>
</feature>
<dbReference type="Pfam" id="PF00059">
    <property type="entry name" value="Lectin_C"/>
    <property type="match status" value="1"/>
</dbReference>
<evidence type="ECO:0000313" key="3">
    <source>
        <dbReference type="Proteomes" id="UP001652661"/>
    </source>
</evidence>
<sequence length="165" mass="18660">MLQRGLIFTIISCLLASGLAQENEASASLSSSPEHIKKQIPSSFEQIGSRFFYISRFARKNWFAAADTCRQIGGQLATIQSDEELAAISPHLKRESYWIDMNDLVANGKYVSWSTGKAATYFKWHPNQSEAKLNNEHCVDLFQAEMFYGSCFNKNLFICEAIEEN</sequence>
<feature type="chain" id="PRO_5045113867" evidence="1">
    <location>
        <begin position="21"/>
        <end position="165"/>
    </location>
</feature>
<accession>A0ABM3C8A0</accession>
<dbReference type="InterPro" id="IPR001304">
    <property type="entry name" value="C-type_lectin-like"/>
</dbReference>
<dbReference type="SMART" id="SM00034">
    <property type="entry name" value="CLECT"/>
    <property type="match status" value="1"/>
</dbReference>
<dbReference type="GeneID" id="121502946"/>
<dbReference type="InterPro" id="IPR016186">
    <property type="entry name" value="C-type_lectin-like/link_sf"/>
</dbReference>
<dbReference type="Gene3D" id="3.10.100.10">
    <property type="entry name" value="Mannose-Binding Protein A, subunit A"/>
    <property type="match status" value="1"/>
</dbReference>
<keyword evidence="1" id="KW-0732">Signal</keyword>
<organism evidence="3 4">
    <name type="scientific">Drosophila kikkawai</name>
    <name type="common">Fruit fly</name>
    <dbReference type="NCBI Taxonomy" id="30033"/>
    <lineage>
        <taxon>Eukaryota</taxon>
        <taxon>Metazoa</taxon>
        <taxon>Ecdysozoa</taxon>
        <taxon>Arthropoda</taxon>
        <taxon>Hexapoda</taxon>
        <taxon>Insecta</taxon>
        <taxon>Pterygota</taxon>
        <taxon>Neoptera</taxon>
        <taxon>Endopterygota</taxon>
        <taxon>Diptera</taxon>
        <taxon>Brachycera</taxon>
        <taxon>Muscomorpha</taxon>
        <taxon>Ephydroidea</taxon>
        <taxon>Drosophilidae</taxon>
        <taxon>Drosophila</taxon>
        <taxon>Sophophora</taxon>
    </lineage>
</organism>
<dbReference type="InterPro" id="IPR016187">
    <property type="entry name" value="CTDL_fold"/>
</dbReference>
<reference evidence="4" key="1">
    <citation type="submission" date="2025-08" db="UniProtKB">
        <authorList>
            <consortium name="RefSeq"/>
        </authorList>
    </citation>
    <scope>IDENTIFICATION</scope>
    <source>
        <strain evidence="4">14028-0561.14</strain>
        <tissue evidence="4">Whole fly</tissue>
    </source>
</reference>
<proteinExistence type="predicted"/>
<evidence type="ECO:0000259" key="2">
    <source>
        <dbReference type="PROSITE" id="PS50041"/>
    </source>
</evidence>
<gene>
    <name evidence="4" type="primary">LOC121502946</name>
</gene>
<dbReference type="SUPFAM" id="SSF56436">
    <property type="entry name" value="C-type lectin-like"/>
    <property type="match status" value="1"/>
</dbReference>